<name>A0A0P1EF76_9RHOB</name>
<dbReference type="AlphaFoldDB" id="A0A0P1EF76"/>
<sequence length="51" mass="5760">MFKFAGKPDRPIVDVVEAYLGSIEQAEFATCEYVPRSEVIHDRKCRLSSGL</sequence>
<protein>
    <submittedName>
        <fullName evidence="1">Uncharacterized protein</fullName>
    </submittedName>
</protein>
<proteinExistence type="predicted"/>
<gene>
    <name evidence="1" type="ORF">RUA4292_02689</name>
</gene>
<reference evidence="1 2" key="1">
    <citation type="submission" date="2015-09" db="EMBL/GenBank/DDBJ databases">
        <authorList>
            <consortium name="Swine Surveillance"/>
        </authorList>
    </citation>
    <scope>NUCLEOTIDE SEQUENCE [LARGE SCALE GENOMIC DNA]</scope>
    <source>
        <strain evidence="1 2">CECT 4292</strain>
    </source>
</reference>
<evidence type="ECO:0000313" key="2">
    <source>
        <dbReference type="Proteomes" id="UP000050783"/>
    </source>
</evidence>
<accession>A0A0P1EF76</accession>
<dbReference type="EMBL" id="CYPU01000039">
    <property type="protein sequence ID" value="CUH48509.1"/>
    <property type="molecule type" value="Genomic_DNA"/>
</dbReference>
<dbReference type="Proteomes" id="UP000050783">
    <property type="component" value="Unassembled WGS sequence"/>
</dbReference>
<organism evidence="1 2">
    <name type="scientific">Ruegeria atlantica</name>
    <dbReference type="NCBI Taxonomy" id="81569"/>
    <lineage>
        <taxon>Bacteria</taxon>
        <taxon>Pseudomonadati</taxon>
        <taxon>Pseudomonadota</taxon>
        <taxon>Alphaproteobacteria</taxon>
        <taxon>Rhodobacterales</taxon>
        <taxon>Roseobacteraceae</taxon>
        <taxon>Ruegeria</taxon>
    </lineage>
</organism>
<evidence type="ECO:0000313" key="1">
    <source>
        <dbReference type="EMBL" id="CUH48509.1"/>
    </source>
</evidence>